<evidence type="ECO:0000313" key="1">
    <source>
        <dbReference type="EMBL" id="CAF1007007.1"/>
    </source>
</evidence>
<dbReference type="Proteomes" id="UP000681722">
    <property type="component" value="Unassembled WGS sequence"/>
</dbReference>
<proteinExistence type="predicted"/>
<organism evidence="1 3">
    <name type="scientific">Didymodactylos carnosus</name>
    <dbReference type="NCBI Taxonomy" id="1234261"/>
    <lineage>
        <taxon>Eukaryota</taxon>
        <taxon>Metazoa</taxon>
        <taxon>Spiralia</taxon>
        <taxon>Gnathifera</taxon>
        <taxon>Rotifera</taxon>
        <taxon>Eurotatoria</taxon>
        <taxon>Bdelloidea</taxon>
        <taxon>Philodinida</taxon>
        <taxon>Philodinidae</taxon>
        <taxon>Didymodactylos</taxon>
    </lineage>
</organism>
<evidence type="ECO:0000313" key="2">
    <source>
        <dbReference type="EMBL" id="CAF3778237.1"/>
    </source>
</evidence>
<dbReference type="EMBL" id="CAJOBC010003330">
    <property type="protein sequence ID" value="CAF3778237.1"/>
    <property type="molecule type" value="Genomic_DNA"/>
</dbReference>
<accession>A0A814H7U2</accession>
<sequence length="427" mass="49783">MGAGKSLSLPYKHHDNQTIWNRNFRVVIGEEDIDELQQKHLQSKVLKESSTSVSVSSPSSRGVMYLKKSVLIDLLQITLADKQYSTITPRLEFETYALAHGLFQHAPYGTKLVDVKQISGNLKRHLVHSILKVDAIYYKEQANDSLNEQHTQAIFVENFLLPRTSLQKHAKENIIDILQGLLDRIINENGQLLSILSFSDTHIQDIIDQVEQFTTANRDYVIYTKPNNLLLSEQAVTNLSIPSKYEIILSEWSSTETKTVSTEESMTKVTDYPTEWLQPFIQYSKLGYRLRSIIIHRDIQLHTPHLTTVDKPSSLRQTFSFLHHNNTTDNNDDSLTIKKQTFTAYWIFEQWQKQEEYEYCVIEYSLKLRHKLSDLLEKINCSEFLNTMAMKQWQLVTTVEYPQTIRDDDNKFIFIVLLFFQRKILEN</sequence>
<keyword evidence="3" id="KW-1185">Reference proteome</keyword>
<dbReference type="Proteomes" id="UP000663829">
    <property type="component" value="Unassembled WGS sequence"/>
</dbReference>
<gene>
    <name evidence="1" type="ORF">GPM918_LOCUS14062</name>
    <name evidence="2" type="ORF">SRO942_LOCUS14062</name>
</gene>
<name>A0A814H7U2_9BILA</name>
<dbReference type="EMBL" id="CAJNOQ010003330">
    <property type="protein sequence ID" value="CAF1007007.1"/>
    <property type="molecule type" value="Genomic_DNA"/>
</dbReference>
<protein>
    <submittedName>
        <fullName evidence="1">Uncharacterized protein</fullName>
    </submittedName>
</protein>
<reference evidence="1" key="1">
    <citation type="submission" date="2021-02" db="EMBL/GenBank/DDBJ databases">
        <authorList>
            <person name="Nowell W R."/>
        </authorList>
    </citation>
    <scope>NUCLEOTIDE SEQUENCE</scope>
</reference>
<comment type="caution">
    <text evidence="1">The sequence shown here is derived from an EMBL/GenBank/DDBJ whole genome shotgun (WGS) entry which is preliminary data.</text>
</comment>
<evidence type="ECO:0000313" key="3">
    <source>
        <dbReference type="Proteomes" id="UP000663829"/>
    </source>
</evidence>
<dbReference type="AlphaFoldDB" id="A0A814H7U2"/>